<sequence>MKSVVWDSSLLVSLEVLSKLHKLNQDVEGLKVPYDTFHLSDLAEHVDINVDYLKWLLNKEPQMNTECTIQEDGRLVFVVFSVVVFSPCMSPS</sequence>
<dbReference type="AlphaFoldDB" id="A0A7R9G562"/>
<evidence type="ECO:0000313" key="1">
    <source>
        <dbReference type="EMBL" id="CAD7267534.1"/>
    </source>
</evidence>
<dbReference type="EMBL" id="OC009505">
    <property type="protein sequence ID" value="CAD7267534.1"/>
    <property type="molecule type" value="Genomic_DNA"/>
</dbReference>
<accession>A0A7R9G562</accession>
<reference evidence="1" key="1">
    <citation type="submission" date="2020-11" db="EMBL/GenBank/DDBJ databases">
        <authorList>
            <person name="Tran Van P."/>
        </authorList>
    </citation>
    <scope>NUCLEOTIDE SEQUENCE</scope>
</reference>
<proteinExistence type="predicted"/>
<name>A0A7R9G562_TIMSH</name>
<organism evidence="1">
    <name type="scientific">Timema shepardi</name>
    <name type="common">Walking stick</name>
    <dbReference type="NCBI Taxonomy" id="629360"/>
    <lineage>
        <taxon>Eukaryota</taxon>
        <taxon>Metazoa</taxon>
        <taxon>Ecdysozoa</taxon>
        <taxon>Arthropoda</taxon>
        <taxon>Hexapoda</taxon>
        <taxon>Insecta</taxon>
        <taxon>Pterygota</taxon>
        <taxon>Neoptera</taxon>
        <taxon>Polyneoptera</taxon>
        <taxon>Phasmatodea</taxon>
        <taxon>Timematodea</taxon>
        <taxon>Timematoidea</taxon>
        <taxon>Timematidae</taxon>
        <taxon>Timema</taxon>
    </lineage>
</organism>
<protein>
    <submittedName>
        <fullName evidence="1">Uncharacterized protein</fullName>
    </submittedName>
</protein>
<gene>
    <name evidence="1" type="ORF">TSIB3V08_LOCUS11539</name>
</gene>